<keyword evidence="1" id="KW-0732">Signal</keyword>
<dbReference type="AlphaFoldDB" id="A0A7H2BFP1"/>
<evidence type="ECO:0000256" key="1">
    <source>
        <dbReference type="SAM" id="SignalP"/>
    </source>
</evidence>
<dbReference type="InterPro" id="IPR018910">
    <property type="entry name" value="LpqB_C"/>
</dbReference>
<protein>
    <submittedName>
        <fullName evidence="3">GerMN domain-containing protein</fullName>
    </submittedName>
</protein>
<organism evidence="3 4">
    <name type="scientific">Rothia terrae</name>
    <dbReference type="NCBI Taxonomy" id="396015"/>
    <lineage>
        <taxon>Bacteria</taxon>
        <taxon>Bacillati</taxon>
        <taxon>Actinomycetota</taxon>
        <taxon>Actinomycetes</taxon>
        <taxon>Micrococcales</taxon>
        <taxon>Micrococcaceae</taxon>
        <taxon>Rothia</taxon>
    </lineage>
</organism>
<feature type="chain" id="PRO_5028930861" evidence="1">
    <location>
        <begin position="25"/>
        <end position="560"/>
    </location>
</feature>
<dbReference type="SMART" id="SM00909">
    <property type="entry name" value="Germane"/>
    <property type="match status" value="1"/>
</dbReference>
<reference evidence="3 4" key="1">
    <citation type="submission" date="2020-09" db="EMBL/GenBank/DDBJ databases">
        <title>Investigation of environmental microbes.</title>
        <authorList>
            <person name="Ou Y."/>
            <person name="Kang Q."/>
        </authorList>
    </citation>
    <scope>NUCLEOTIDE SEQUENCE [LARGE SCALE GENOMIC DNA]</scope>
    <source>
        <strain evidence="3 4">KJZ-14</strain>
    </source>
</reference>
<dbReference type="Pfam" id="PF10647">
    <property type="entry name" value="Gmad1"/>
    <property type="match status" value="1"/>
</dbReference>
<accession>A0A7H2BFP1</accession>
<feature type="signal peptide" evidence="1">
    <location>
        <begin position="1"/>
        <end position="24"/>
    </location>
</feature>
<dbReference type="EMBL" id="CP061539">
    <property type="protein sequence ID" value="QNV38487.1"/>
    <property type="molecule type" value="Genomic_DNA"/>
</dbReference>
<evidence type="ECO:0000259" key="2">
    <source>
        <dbReference type="SMART" id="SM00909"/>
    </source>
</evidence>
<sequence length="560" mass="60280">MAKLSRLTVITVSSVALLALNACAGIPTSGSVNHYADPRATASSTSESIEIDGPAGGASPEEIIRGFLNAGVGVRDDYKVAREFLTDDYAQSWAPDDHTVVYSDQPSITNSSGDSYKVSVPATSEIDDRGIATSFNANETKNLEFELKRVDGNWRISSAPGEIVLQQNQFDQVYNPFTLYFFDPTYSYAVPDVRWFADRDTVATSLIRVLLQGPAPYLKDAVVSAVPEGTKLTRNSVPVDGGTADIDISGDGISNNLSQLTIERINAQMNETLTSLANINSVKLLLNGQAVQTGTLSEVNPIVDPSVPDSVIGTEDGSLVTRSQIDDPASQSTVYTPQGANATLPAMGIARGIYSYLSEDRKNMWLVRNGEAQQILTGNDLSQPSFDYLHWAWVAHDNSTISVVSSTAENPEPEDLEVPWLNGYSVHSINISRGGSRAVLTGTDGTYSYVWVSGVIRGKDGKPIGLQEPVRIGTSIIPDYADFTSDQEIVVANYEEGTAEIVSLSGISRSLEPLKGLTKLTVGGGDNQIMAETKDSTLYRLTSSGWTRVESSMHDFNYSG</sequence>
<keyword evidence="4" id="KW-1185">Reference proteome</keyword>
<dbReference type="InterPro" id="IPR059026">
    <property type="entry name" value="LpqB_N"/>
</dbReference>
<gene>
    <name evidence="3" type="ORF">IDM49_04275</name>
</gene>
<dbReference type="Pfam" id="PF10646">
    <property type="entry name" value="Germane"/>
    <property type="match status" value="1"/>
</dbReference>
<dbReference type="KEGG" id="rter:IDM49_04275"/>
<dbReference type="Proteomes" id="UP000516404">
    <property type="component" value="Chromosome"/>
</dbReference>
<dbReference type="RefSeq" id="WP_190725143.1">
    <property type="nucleotide sequence ID" value="NZ_CP061539.1"/>
</dbReference>
<evidence type="ECO:0000313" key="3">
    <source>
        <dbReference type="EMBL" id="QNV38487.1"/>
    </source>
</evidence>
<name>A0A7H2BFP1_9MICC</name>
<feature type="domain" description="GerMN" evidence="2">
    <location>
        <begin position="203"/>
        <end position="295"/>
    </location>
</feature>
<dbReference type="InterPro" id="IPR019606">
    <property type="entry name" value="GerMN"/>
</dbReference>
<dbReference type="GeneID" id="96623441"/>
<dbReference type="Pfam" id="PF25976">
    <property type="entry name" value="LpqB_N"/>
    <property type="match status" value="1"/>
</dbReference>
<proteinExistence type="predicted"/>
<evidence type="ECO:0000313" key="4">
    <source>
        <dbReference type="Proteomes" id="UP000516404"/>
    </source>
</evidence>